<dbReference type="OrthoDB" id="261426at2759"/>
<dbReference type="SUPFAM" id="SSF82282">
    <property type="entry name" value="Homocysteine S-methyltransferase"/>
    <property type="match status" value="1"/>
</dbReference>
<evidence type="ECO:0000313" key="7">
    <source>
        <dbReference type="EnsemblMetazoa" id="XP_787844"/>
    </source>
</evidence>
<dbReference type="InterPro" id="IPR017226">
    <property type="entry name" value="BHMT-like"/>
</dbReference>
<dbReference type="Pfam" id="PF02574">
    <property type="entry name" value="S-methyl_trans"/>
    <property type="match status" value="1"/>
</dbReference>
<evidence type="ECO:0000259" key="6">
    <source>
        <dbReference type="PROSITE" id="PS50970"/>
    </source>
</evidence>
<dbReference type="PANTHER" id="PTHR11103:SF18">
    <property type="entry name" value="SLR1189 PROTEIN"/>
    <property type="match status" value="1"/>
</dbReference>
<feature type="domain" description="Hcy-binding" evidence="6">
    <location>
        <begin position="5"/>
        <end position="314"/>
    </location>
</feature>
<dbReference type="GO" id="GO:0009086">
    <property type="term" value="P:methionine biosynthetic process"/>
    <property type="evidence" value="ECO:0007669"/>
    <property type="project" value="InterPro"/>
</dbReference>
<dbReference type="OMA" id="PTDIDCN"/>
<keyword evidence="2 5" id="KW-0808">Transferase</keyword>
<dbReference type="InterPro" id="IPR003726">
    <property type="entry name" value="HCY_dom"/>
</dbReference>
<feature type="binding site" evidence="4 5">
    <location>
        <position position="216"/>
    </location>
    <ligand>
        <name>Zn(2+)</name>
        <dbReference type="ChEBI" id="CHEBI:29105"/>
    </ligand>
</feature>
<organism evidence="7 8">
    <name type="scientific">Strongylocentrotus purpuratus</name>
    <name type="common">Purple sea urchin</name>
    <dbReference type="NCBI Taxonomy" id="7668"/>
    <lineage>
        <taxon>Eukaryota</taxon>
        <taxon>Metazoa</taxon>
        <taxon>Echinodermata</taxon>
        <taxon>Eleutherozoa</taxon>
        <taxon>Echinozoa</taxon>
        <taxon>Echinoidea</taxon>
        <taxon>Euechinoidea</taxon>
        <taxon>Echinacea</taxon>
        <taxon>Camarodonta</taxon>
        <taxon>Echinidea</taxon>
        <taxon>Strongylocentrotidae</taxon>
        <taxon>Strongylocentrotus</taxon>
    </lineage>
</organism>
<name>A0A7M7RFY7_STRPU</name>
<comment type="cofactor">
    <cofactor evidence="4">
        <name>Zn(2+)</name>
        <dbReference type="ChEBI" id="CHEBI:29105"/>
    </cofactor>
    <text evidence="4">Binds 1 zinc ion per subunit.</text>
</comment>
<dbReference type="GO" id="GO:0008168">
    <property type="term" value="F:methyltransferase activity"/>
    <property type="evidence" value="ECO:0007669"/>
    <property type="project" value="UniProtKB-UniRule"/>
</dbReference>
<evidence type="ECO:0000256" key="2">
    <source>
        <dbReference type="ARBA" id="ARBA00022679"/>
    </source>
</evidence>
<dbReference type="AlphaFoldDB" id="A0A7M7RFY7"/>
<dbReference type="InParanoid" id="A0A7M7RFY7"/>
<dbReference type="GO" id="GO:0008270">
    <property type="term" value="F:zinc ion binding"/>
    <property type="evidence" value="ECO:0007669"/>
    <property type="project" value="InterPro"/>
</dbReference>
<dbReference type="KEGG" id="spu:582813"/>
<evidence type="ECO:0000256" key="1">
    <source>
        <dbReference type="ARBA" id="ARBA00022603"/>
    </source>
</evidence>
<accession>A0A7M7RFY7</accession>
<dbReference type="PANTHER" id="PTHR11103">
    <property type="entry name" value="SLR1189 PROTEIN"/>
    <property type="match status" value="1"/>
</dbReference>
<feature type="binding site" evidence="4 5">
    <location>
        <position position="300"/>
    </location>
    <ligand>
        <name>Zn(2+)</name>
        <dbReference type="ChEBI" id="CHEBI:29105"/>
    </ligand>
</feature>
<reference evidence="7" key="2">
    <citation type="submission" date="2021-01" db="UniProtKB">
        <authorList>
            <consortium name="EnsemblMetazoa"/>
        </authorList>
    </citation>
    <scope>IDENTIFICATION</scope>
</reference>
<dbReference type="PIRSF" id="PIRSF037505">
    <property type="entry name" value="Betaine_HMT"/>
    <property type="match status" value="1"/>
</dbReference>
<reference evidence="8" key="1">
    <citation type="submission" date="2015-02" db="EMBL/GenBank/DDBJ databases">
        <title>Genome sequencing for Strongylocentrotus purpuratus.</title>
        <authorList>
            <person name="Murali S."/>
            <person name="Liu Y."/>
            <person name="Vee V."/>
            <person name="English A."/>
            <person name="Wang M."/>
            <person name="Skinner E."/>
            <person name="Han Y."/>
            <person name="Muzny D.M."/>
            <person name="Worley K.C."/>
            <person name="Gibbs R.A."/>
        </authorList>
    </citation>
    <scope>NUCLEOTIDE SEQUENCE</scope>
</reference>
<keyword evidence="1 5" id="KW-0489">Methyltransferase</keyword>
<dbReference type="RefSeq" id="XP_787844.4">
    <property type="nucleotide sequence ID" value="XM_782751.5"/>
</dbReference>
<dbReference type="EnsemblMetazoa" id="XM_782751">
    <property type="protein sequence ID" value="XP_787844"/>
    <property type="gene ID" value="LOC582813"/>
</dbReference>
<dbReference type="InterPro" id="IPR036589">
    <property type="entry name" value="HCY_dom_sf"/>
</dbReference>
<evidence type="ECO:0000256" key="4">
    <source>
        <dbReference type="PIRSR" id="PIRSR037505-2"/>
    </source>
</evidence>
<evidence type="ECO:0000256" key="5">
    <source>
        <dbReference type="PROSITE-ProRule" id="PRU00333"/>
    </source>
</evidence>
<keyword evidence="4 5" id="KW-0862">Zinc</keyword>
<sequence>MAPAKGLLERLNDGETILCAEGYVMGFERQGYIKSGPFVPEVVIDHPELVRQMYRDFVHAGSDVVPALTYYASRKKLSDVDREDKLELTNRLALKMAREVADETETLMCGDISNTGDWDPDDEGSKEAVRVMFKEQVEWAVEEGADYIIAETFSIFGEAMMALECIKEYGKGLPAVVTISPRYMGNGRVELVDDVEMIDGLRQLEAAGAAVVGFNCAYGPATMIDLLEKASKVGLKIPIAALPVVYRTEMYENWFQLKDAKTEKLTYPTDIDCNQCNRSDIKDFTKKCIDLGIQYMGLCCGNAPHFTRTMAETLGRKPRASRYSPDMSLSVVFGTSDKIRRNSSKLYSRGTSKLENNNACQ</sequence>
<feature type="binding site" evidence="4 5">
    <location>
        <position position="299"/>
    </location>
    <ligand>
        <name>Zn(2+)</name>
        <dbReference type="ChEBI" id="CHEBI:29105"/>
    </ligand>
</feature>
<dbReference type="PROSITE" id="PS50970">
    <property type="entry name" value="HCY"/>
    <property type="match status" value="1"/>
</dbReference>
<comment type="pathway">
    <text evidence="3">Amino-acid biosynthesis; L-methionine biosynthesis via de novo pathway.</text>
</comment>
<dbReference type="Gene3D" id="3.20.20.330">
    <property type="entry name" value="Homocysteine-binding-like domain"/>
    <property type="match status" value="1"/>
</dbReference>
<dbReference type="CDD" id="cd00945">
    <property type="entry name" value="Aldolase_Class_I"/>
    <property type="match status" value="1"/>
</dbReference>
<protein>
    <recommendedName>
        <fullName evidence="6">Hcy-binding domain-containing protein</fullName>
    </recommendedName>
</protein>
<proteinExistence type="predicted"/>
<evidence type="ECO:0000256" key="3">
    <source>
        <dbReference type="ARBA" id="ARBA00034478"/>
    </source>
</evidence>
<dbReference type="GO" id="GO:0032259">
    <property type="term" value="P:methylation"/>
    <property type="evidence" value="ECO:0007669"/>
    <property type="project" value="UniProtKB-KW"/>
</dbReference>
<evidence type="ECO:0000313" key="8">
    <source>
        <dbReference type="Proteomes" id="UP000007110"/>
    </source>
</evidence>
<keyword evidence="8" id="KW-1185">Reference proteome</keyword>
<keyword evidence="4 5" id="KW-0479">Metal-binding</keyword>
<dbReference type="UniPathway" id="UPA00051">
    <property type="reaction ID" value="UER00083"/>
</dbReference>
<dbReference type="GeneID" id="582813"/>
<dbReference type="Proteomes" id="UP000007110">
    <property type="component" value="Unassembled WGS sequence"/>
</dbReference>